<evidence type="ECO:0000313" key="2">
    <source>
        <dbReference type="Proteomes" id="UP001604282"/>
    </source>
</evidence>
<evidence type="ECO:0000313" key="1">
    <source>
        <dbReference type="EMBL" id="MFG3190629.1"/>
    </source>
</evidence>
<accession>A0ABW7BWL7</accession>
<reference evidence="1 2" key="1">
    <citation type="submission" date="2024-10" db="EMBL/GenBank/DDBJ databases">
        <title>The Natural Products Discovery Center: Release of the First 8490 Sequenced Strains for Exploring Actinobacteria Biosynthetic Diversity.</title>
        <authorList>
            <person name="Kalkreuter E."/>
            <person name="Kautsar S.A."/>
            <person name="Yang D."/>
            <person name="Bader C.D."/>
            <person name="Teijaro C.N."/>
            <person name="Fluegel L."/>
            <person name="Davis C.M."/>
            <person name="Simpson J.R."/>
            <person name="Lauterbach L."/>
            <person name="Steele A.D."/>
            <person name="Gui C."/>
            <person name="Meng S."/>
            <person name="Li G."/>
            <person name="Viehrig K."/>
            <person name="Ye F."/>
            <person name="Su P."/>
            <person name="Kiefer A.F."/>
            <person name="Nichols A."/>
            <person name="Cepeda A.J."/>
            <person name="Yan W."/>
            <person name="Fan B."/>
            <person name="Jiang Y."/>
            <person name="Adhikari A."/>
            <person name="Zheng C.-J."/>
            <person name="Schuster L."/>
            <person name="Cowan T.M."/>
            <person name="Smanski M.J."/>
            <person name="Chevrette M.G."/>
            <person name="De Carvalho L.P.S."/>
            <person name="Shen B."/>
        </authorList>
    </citation>
    <scope>NUCLEOTIDE SEQUENCE [LARGE SCALE GENOMIC DNA]</scope>
    <source>
        <strain evidence="1 2">NPDC048229</strain>
    </source>
</reference>
<comment type="caution">
    <text evidence="1">The sequence shown here is derived from an EMBL/GenBank/DDBJ whole genome shotgun (WGS) entry which is preliminary data.</text>
</comment>
<sequence>MADTAHPTSGDVLHTLRQAVRPTDPVETTRALVAGGSVRIALCVDCPDELDAIGRALDICLRMLAADPPELRGYTVADCRLL</sequence>
<dbReference type="EMBL" id="JBICZW010000009">
    <property type="protein sequence ID" value="MFG3190629.1"/>
    <property type="molecule type" value="Genomic_DNA"/>
</dbReference>
<organism evidence="1 2">
    <name type="scientific">Streptomyces omiyaensis</name>
    <dbReference type="NCBI Taxonomy" id="68247"/>
    <lineage>
        <taxon>Bacteria</taxon>
        <taxon>Bacillati</taxon>
        <taxon>Actinomycetota</taxon>
        <taxon>Actinomycetes</taxon>
        <taxon>Kitasatosporales</taxon>
        <taxon>Streptomycetaceae</taxon>
        <taxon>Streptomyces</taxon>
    </lineage>
</organism>
<keyword evidence="2" id="KW-1185">Reference proteome</keyword>
<proteinExistence type="predicted"/>
<protein>
    <submittedName>
        <fullName evidence="1">Uncharacterized protein</fullName>
    </submittedName>
</protein>
<dbReference type="RefSeq" id="WP_189847857.1">
    <property type="nucleotide sequence ID" value="NZ_BMVV01000003.1"/>
</dbReference>
<dbReference type="Proteomes" id="UP001604282">
    <property type="component" value="Unassembled WGS sequence"/>
</dbReference>
<name>A0ABW7BWL7_9ACTN</name>
<gene>
    <name evidence="1" type="ORF">ACGFYS_16995</name>
</gene>